<dbReference type="SUPFAM" id="SSF52172">
    <property type="entry name" value="CheY-like"/>
    <property type="match status" value="1"/>
</dbReference>
<dbReference type="InterPro" id="IPR052893">
    <property type="entry name" value="TCS_response_regulator"/>
</dbReference>
<dbReference type="SMART" id="SM00448">
    <property type="entry name" value="REC"/>
    <property type="match status" value="1"/>
</dbReference>
<feature type="modified residue" description="4-aspartylphosphate" evidence="1">
    <location>
        <position position="63"/>
    </location>
</feature>
<proteinExistence type="predicted"/>
<dbReference type="AlphaFoldDB" id="A0A7X9RRH5"/>
<keyword evidence="1" id="KW-0597">Phosphoprotein</keyword>
<organism evidence="3 4">
    <name type="scientific">Flammeovirga aprica JL-4</name>
    <dbReference type="NCBI Taxonomy" id="694437"/>
    <lineage>
        <taxon>Bacteria</taxon>
        <taxon>Pseudomonadati</taxon>
        <taxon>Bacteroidota</taxon>
        <taxon>Cytophagia</taxon>
        <taxon>Cytophagales</taxon>
        <taxon>Flammeovirgaceae</taxon>
        <taxon>Flammeovirga</taxon>
    </lineage>
</organism>
<name>A0A7X9RRH5_9BACT</name>
<sequence length="135" mass="15635">MNREKLNQILLIDDDEPVNFLHEMIIKSSKLTDAKIEIKMLAQQGLEFLKSQSEDGPLLIFLDINMPRMNGWEFLDEFESLPSELVDNTIVVMLTTSLNPDDKSRGEKHPTVKKFMTKPLTKDGFQTVLEEFFPY</sequence>
<dbReference type="EMBL" id="JABANE010000016">
    <property type="protein sequence ID" value="NME67878.1"/>
    <property type="molecule type" value="Genomic_DNA"/>
</dbReference>
<dbReference type="GO" id="GO:0000160">
    <property type="term" value="P:phosphorelay signal transduction system"/>
    <property type="evidence" value="ECO:0007669"/>
    <property type="project" value="InterPro"/>
</dbReference>
<evidence type="ECO:0000313" key="4">
    <source>
        <dbReference type="Proteomes" id="UP000576082"/>
    </source>
</evidence>
<keyword evidence="4" id="KW-1185">Reference proteome</keyword>
<evidence type="ECO:0000259" key="2">
    <source>
        <dbReference type="PROSITE" id="PS50110"/>
    </source>
</evidence>
<dbReference type="RefSeq" id="WP_169656202.1">
    <property type="nucleotide sequence ID" value="NZ_JABANE010000016.1"/>
</dbReference>
<reference evidence="3 4" key="1">
    <citation type="submission" date="2020-04" db="EMBL/GenBank/DDBJ databases">
        <title>Flammeovirga sp. SR4, a novel species isolated from seawater.</title>
        <authorList>
            <person name="Wang X."/>
        </authorList>
    </citation>
    <scope>NUCLEOTIDE SEQUENCE [LARGE SCALE GENOMIC DNA]</scope>
    <source>
        <strain evidence="3 4">ATCC 23126</strain>
    </source>
</reference>
<feature type="domain" description="Response regulatory" evidence="2">
    <location>
        <begin position="8"/>
        <end position="133"/>
    </location>
</feature>
<dbReference type="InterPro" id="IPR001789">
    <property type="entry name" value="Sig_transdc_resp-reg_receiver"/>
</dbReference>
<protein>
    <submittedName>
        <fullName evidence="3">Response regulator</fullName>
    </submittedName>
</protein>
<gene>
    <name evidence="3" type="ORF">HHU12_07880</name>
</gene>
<dbReference type="PANTHER" id="PTHR44520:SF2">
    <property type="entry name" value="RESPONSE REGULATOR RCP1"/>
    <property type="match status" value="1"/>
</dbReference>
<dbReference type="Gene3D" id="3.40.50.2300">
    <property type="match status" value="1"/>
</dbReference>
<dbReference type="PROSITE" id="PS50110">
    <property type="entry name" value="RESPONSE_REGULATORY"/>
    <property type="match status" value="1"/>
</dbReference>
<dbReference type="Pfam" id="PF00072">
    <property type="entry name" value="Response_reg"/>
    <property type="match status" value="1"/>
</dbReference>
<accession>A0A7X9RRH5</accession>
<evidence type="ECO:0000256" key="1">
    <source>
        <dbReference type="PROSITE-ProRule" id="PRU00169"/>
    </source>
</evidence>
<evidence type="ECO:0000313" key="3">
    <source>
        <dbReference type="EMBL" id="NME67878.1"/>
    </source>
</evidence>
<comment type="caution">
    <text evidence="3">The sequence shown here is derived from an EMBL/GenBank/DDBJ whole genome shotgun (WGS) entry which is preliminary data.</text>
</comment>
<dbReference type="InterPro" id="IPR011006">
    <property type="entry name" value="CheY-like_superfamily"/>
</dbReference>
<dbReference type="Proteomes" id="UP000576082">
    <property type="component" value="Unassembled WGS sequence"/>
</dbReference>
<dbReference type="PANTHER" id="PTHR44520">
    <property type="entry name" value="RESPONSE REGULATOR RCP1-RELATED"/>
    <property type="match status" value="1"/>
</dbReference>